<evidence type="ECO:0000256" key="1">
    <source>
        <dbReference type="ARBA" id="ARBA00004128"/>
    </source>
</evidence>
<feature type="region of interest" description="Disordered" evidence="6">
    <location>
        <begin position="676"/>
        <end position="712"/>
    </location>
</feature>
<evidence type="ECO:0000256" key="7">
    <source>
        <dbReference type="SAM" id="Phobius"/>
    </source>
</evidence>
<dbReference type="GO" id="GO:0016237">
    <property type="term" value="P:microautophagy"/>
    <property type="evidence" value="ECO:0007669"/>
    <property type="project" value="TreeGrafter"/>
</dbReference>
<evidence type="ECO:0000256" key="5">
    <source>
        <dbReference type="ARBA" id="ARBA00023136"/>
    </source>
</evidence>
<accession>A0A6A6TA07</accession>
<evidence type="ECO:0000256" key="3">
    <source>
        <dbReference type="ARBA" id="ARBA00022692"/>
    </source>
</evidence>
<feature type="transmembrane region" description="Helical" evidence="7">
    <location>
        <begin position="833"/>
        <end position="854"/>
    </location>
</feature>
<reference evidence="9" key="1">
    <citation type="journal article" date="2020" name="Stud. Mycol.">
        <title>101 Dothideomycetes genomes: a test case for predicting lifestyles and emergence of pathogens.</title>
        <authorList>
            <person name="Haridas S."/>
            <person name="Albert R."/>
            <person name="Binder M."/>
            <person name="Bloem J."/>
            <person name="Labutti K."/>
            <person name="Salamov A."/>
            <person name="Andreopoulos B."/>
            <person name="Baker S."/>
            <person name="Barry K."/>
            <person name="Bills G."/>
            <person name="Bluhm B."/>
            <person name="Cannon C."/>
            <person name="Castanera R."/>
            <person name="Culley D."/>
            <person name="Daum C."/>
            <person name="Ezra D."/>
            <person name="Gonzalez J."/>
            <person name="Henrissat B."/>
            <person name="Kuo A."/>
            <person name="Liang C."/>
            <person name="Lipzen A."/>
            <person name="Lutzoni F."/>
            <person name="Magnuson J."/>
            <person name="Mondo S."/>
            <person name="Nolan M."/>
            <person name="Ohm R."/>
            <person name="Pangilinan J."/>
            <person name="Park H.-J."/>
            <person name="Ramirez L."/>
            <person name="Alfaro M."/>
            <person name="Sun H."/>
            <person name="Tritt A."/>
            <person name="Yoshinaga Y."/>
            <person name="Zwiers L.-H."/>
            <person name="Turgeon B."/>
            <person name="Goodwin S."/>
            <person name="Spatafora J."/>
            <person name="Crous P."/>
            <person name="Grigoriev I."/>
        </authorList>
    </citation>
    <scope>NUCLEOTIDE SEQUENCE</scope>
    <source>
        <strain evidence="9">CBS 122681</strain>
    </source>
</reference>
<dbReference type="GO" id="GO:0042144">
    <property type="term" value="P:vacuole fusion, non-autophagic"/>
    <property type="evidence" value="ECO:0007669"/>
    <property type="project" value="TreeGrafter"/>
</dbReference>
<gene>
    <name evidence="9" type="ORF">K491DRAFT_691666</name>
</gene>
<dbReference type="EMBL" id="MU004332">
    <property type="protein sequence ID" value="KAF2656815.1"/>
    <property type="molecule type" value="Genomic_DNA"/>
</dbReference>
<dbReference type="CDD" id="cd14474">
    <property type="entry name" value="SPX_YDR089W"/>
    <property type="match status" value="1"/>
</dbReference>
<dbReference type="InterPro" id="IPR042267">
    <property type="entry name" value="VTC_sf"/>
</dbReference>
<sequence length="860" mass="96114">MKYGDTLRQRSIPEWGHYNIDYDYLKDLIKHNTTPGNGKALSIPGQGASIDRAAFGDTFFDVLKSQHDRINLFIKSKSGEIERRLEYIGKQLAHLQARRAAAAPGEGFPARLVEKYAKIDADVTKAGEEIRSLSRFQIAQRTGFQKILKKYKRWTNDREVVQRFKEDVIRQPDSFFQLDLGYLLDQYIDVLGAVRAPLESTRIASPLGEPSEQSSTSRLTKAIEHGSGIDFDVALSTVPLGSHGSRASYWVHTDHIVEVEVLLLQHMRLYVNNGTNPVSRDDSPYATPNRRKSSATVDQYLGNEDDAGMIVLDQEDSFAKKQNTNTIGSSEEVSGTLLARGAGNARWASGEGVVTVGLDTISQDRNTDAILTARLKRKHVATLLDSTTLPDSNGGLSNESPAESVDSASGDVTAVRQWLHEHNGTRPLAGFGSKRTRFVGLHNTLTGGMWASLDRDIFMKQDLQKDLGSSEWLSDSKTGSTSFPHTVLHIRREGHQSPVLIQLLDRSHLLERVRGFSLETHAVWECSKPSSMSQPIWVPLLQGDIRKLPAPLKRRRRKADSTNGSSVQISPPQTSTSATSAASPYRETSATSASEFVDPPPLRAFRKKSRRPFAEHAESTHPDGPPEQQRYWNEYDHPEDEEEGYYIYMDPDATVKYPGQEFLEAISRKARGLFGMTRIDKEDSPPSTSADYESSDEETADENPSGVRNGYGTIATNPFQETKSEGYFSNLFNAFRSPQREVQSLRHESERRSLLHEIHVRQHEREMAKLQVYSSCLGAGAILDITLCILTMTTRRKLRGEADLAIIIGVICNLLLLLVAVTSMRTRMERLGWVHQGSVFVSALAMMVIDAWLFRWALNL</sequence>
<keyword evidence="10" id="KW-1185">Reference proteome</keyword>
<dbReference type="PANTHER" id="PTHR46140">
    <property type="entry name" value="VACUOLAR TRANSPORTER CHAPERONE 1-RELATED"/>
    <property type="match status" value="1"/>
</dbReference>
<feature type="region of interest" description="Disordered" evidence="6">
    <location>
        <begin position="274"/>
        <end position="294"/>
    </location>
</feature>
<keyword evidence="2" id="KW-0926">Vacuole</keyword>
<feature type="transmembrane region" description="Helical" evidence="7">
    <location>
        <begin position="804"/>
        <end position="821"/>
    </location>
</feature>
<feature type="compositionally biased region" description="Low complexity" evidence="6">
    <location>
        <begin position="570"/>
        <end position="584"/>
    </location>
</feature>
<feature type="compositionally biased region" description="Basic and acidic residues" evidence="6">
    <location>
        <begin position="612"/>
        <end position="621"/>
    </location>
</feature>
<dbReference type="GO" id="GO:0007034">
    <property type="term" value="P:vacuolar transport"/>
    <property type="evidence" value="ECO:0007669"/>
    <property type="project" value="TreeGrafter"/>
</dbReference>
<feature type="region of interest" description="Disordered" evidence="6">
    <location>
        <begin position="548"/>
        <end position="632"/>
    </location>
</feature>
<evidence type="ECO:0000313" key="9">
    <source>
        <dbReference type="EMBL" id="KAF2656815.1"/>
    </source>
</evidence>
<keyword evidence="3 7" id="KW-0812">Transmembrane</keyword>
<feature type="domain" description="SPX" evidence="8">
    <location>
        <begin position="1"/>
        <end position="165"/>
    </location>
</feature>
<dbReference type="InterPro" id="IPR051572">
    <property type="entry name" value="VTC_Complex_Subunit"/>
</dbReference>
<dbReference type="PROSITE" id="PS51382">
    <property type="entry name" value="SPX"/>
    <property type="match status" value="1"/>
</dbReference>
<dbReference type="GO" id="GO:0033254">
    <property type="term" value="C:vacuolar transporter chaperone complex"/>
    <property type="evidence" value="ECO:0007669"/>
    <property type="project" value="TreeGrafter"/>
</dbReference>
<organism evidence="9 10">
    <name type="scientific">Lophiostoma macrostomum CBS 122681</name>
    <dbReference type="NCBI Taxonomy" id="1314788"/>
    <lineage>
        <taxon>Eukaryota</taxon>
        <taxon>Fungi</taxon>
        <taxon>Dikarya</taxon>
        <taxon>Ascomycota</taxon>
        <taxon>Pezizomycotina</taxon>
        <taxon>Dothideomycetes</taxon>
        <taxon>Pleosporomycetidae</taxon>
        <taxon>Pleosporales</taxon>
        <taxon>Lophiostomataceae</taxon>
        <taxon>Lophiostoma</taxon>
    </lineage>
</organism>
<dbReference type="OrthoDB" id="5588846at2759"/>
<dbReference type="AlphaFoldDB" id="A0A6A6TA07"/>
<dbReference type="GO" id="GO:0000329">
    <property type="term" value="C:fungal-type vacuole membrane"/>
    <property type="evidence" value="ECO:0007669"/>
    <property type="project" value="TreeGrafter"/>
</dbReference>
<evidence type="ECO:0000313" key="10">
    <source>
        <dbReference type="Proteomes" id="UP000799324"/>
    </source>
</evidence>
<name>A0A6A6TA07_9PLEO</name>
<evidence type="ECO:0000256" key="2">
    <source>
        <dbReference type="ARBA" id="ARBA00022554"/>
    </source>
</evidence>
<feature type="compositionally biased region" description="Polar residues" evidence="6">
    <location>
        <begin position="386"/>
        <end position="401"/>
    </location>
</feature>
<dbReference type="Gene3D" id="3.20.100.30">
    <property type="entry name" value="VTC, catalytic tunnel domain"/>
    <property type="match status" value="1"/>
</dbReference>
<dbReference type="InterPro" id="IPR004331">
    <property type="entry name" value="SPX_dom"/>
</dbReference>
<evidence type="ECO:0000256" key="4">
    <source>
        <dbReference type="ARBA" id="ARBA00022989"/>
    </source>
</evidence>
<dbReference type="GO" id="GO:0006799">
    <property type="term" value="P:polyphosphate biosynthetic process"/>
    <property type="evidence" value="ECO:0007669"/>
    <property type="project" value="UniProtKB-ARBA"/>
</dbReference>
<evidence type="ECO:0000256" key="6">
    <source>
        <dbReference type="SAM" id="MobiDB-lite"/>
    </source>
</evidence>
<keyword evidence="5 7" id="KW-0472">Membrane</keyword>
<comment type="subcellular location">
    <subcellularLocation>
        <location evidence="1">Vacuole membrane</location>
        <topology evidence="1">Multi-pass membrane protein</topology>
    </subcellularLocation>
</comment>
<evidence type="ECO:0000259" key="8">
    <source>
        <dbReference type="PROSITE" id="PS51382"/>
    </source>
</evidence>
<dbReference type="Proteomes" id="UP000799324">
    <property type="component" value="Unassembled WGS sequence"/>
</dbReference>
<protein>
    <recommendedName>
        <fullName evidence="8">SPX domain-containing protein</fullName>
    </recommendedName>
</protein>
<proteinExistence type="predicted"/>
<dbReference type="PANTHER" id="PTHR46140:SF1">
    <property type="entry name" value="VACUOLAR TRANSPORTER CHAPERONE COMPLEX SUBUNIT 4-RELATED"/>
    <property type="match status" value="1"/>
</dbReference>
<feature type="region of interest" description="Disordered" evidence="6">
    <location>
        <begin position="386"/>
        <end position="407"/>
    </location>
</feature>
<keyword evidence="4 7" id="KW-1133">Transmembrane helix</keyword>